<evidence type="ECO:0000313" key="3">
    <source>
        <dbReference type="Proteomes" id="UP000297851"/>
    </source>
</evidence>
<dbReference type="EMBL" id="SOGO01000002">
    <property type="protein sequence ID" value="TFD07349.1"/>
    <property type="molecule type" value="Genomic_DNA"/>
</dbReference>
<dbReference type="PANTHER" id="PTHR46017">
    <property type="entry name" value="ALPHA-MANNOSIDASE 2C1"/>
    <property type="match status" value="1"/>
</dbReference>
<organism evidence="2 3">
    <name type="scientific">Cryobacterium sandaracinum</name>
    <dbReference type="NCBI Taxonomy" id="1259247"/>
    <lineage>
        <taxon>Bacteria</taxon>
        <taxon>Bacillati</taxon>
        <taxon>Actinomycetota</taxon>
        <taxon>Actinomycetes</taxon>
        <taxon>Micrococcales</taxon>
        <taxon>Microbacteriaceae</taxon>
        <taxon>Cryobacterium</taxon>
    </lineage>
</organism>
<evidence type="ECO:0000313" key="2">
    <source>
        <dbReference type="EMBL" id="TFD07349.1"/>
    </source>
</evidence>
<accession>A0ABY2JJF0</accession>
<dbReference type="SUPFAM" id="SSF74650">
    <property type="entry name" value="Galactose mutarotase-like"/>
    <property type="match status" value="1"/>
</dbReference>
<keyword evidence="3" id="KW-1185">Reference proteome</keyword>
<protein>
    <recommendedName>
        <fullName evidence="1">Glycosyl hydrolases family 38 C-terminal domain-containing protein</fullName>
    </recommendedName>
</protein>
<gene>
    <name evidence="2" type="ORF">E3T25_00125</name>
</gene>
<proteinExistence type="predicted"/>
<comment type="caution">
    <text evidence="2">The sequence shown here is derived from an EMBL/GenBank/DDBJ whole genome shotgun (WGS) entry which is preliminary data.</text>
</comment>
<reference evidence="2 3" key="1">
    <citation type="submission" date="2019-03" db="EMBL/GenBank/DDBJ databases">
        <title>Genomics of glacier-inhabiting Cryobacterium strains.</title>
        <authorList>
            <person name="Liu Q."/>
            <person name="Xin Y.-H."/>
        </authorList>
    </citation>
    <scope>NUCLEOTIDE SEQUENCE [LARGE SCALE GENOMIC DNA]</scope>
    <source>
        <strain evidence="2 3">TMT2-16</strain>
    </source>
</reference>
<name>A0ABY2JJF0_9MICO</name>
<dbReference type="Proteomes" id="UP000297851">
    <property type="component" value="Unassembled WGS sequence"/>
</dbReference>
<dbReference type="Pfam" id="PF17677">
    <property type="entry name" value="Glyco_hydro38C2"/>
    <property type="match status" value="1"/>
</dbReference>
<sequence>MRHPLLTNSTEILLPWGCFGCVNRFKSENLRRIGSRAPAVADVRGRGVVVRCCQSGGGARREVAGAVQDDGGLVEKRIDRFVRARLRPAVHRASVSLRAGAGIPEAVAEGYRLNLPLCSVTGVRAARVDPLIEVDHPAVMVEAVKLAEDRSGDLIVRLYEAHGSRVRVRVIRHFAATDATETDLLERPLTAPRAPFAADGSALTLELRPFQLVTLRFARR</sequence>
<dbReference type="Gene3D" id="2.60.40.2220">
    <property type="match status" value="1"/>
</dbReference>
<dbReference type="InterPro" id="IPR041147">
    <property type="entry name" value="GH38_C"/>
</dbReference>
<dbReference type="InterPro" id="IPR011013">
    <property type="entry name" value="Gal_mutarotase_sf_dom"/>
</dbReference>
<evidence type="ECO:0000259" key="1">
    <source>
        <dbReference type="Pfam" id="PF17677"/>
    </source>
</evidence>
<feature type="domain" description="Glycosyl hydrolases family 38 C-terminal" evidence="1">
    <location>
        <begin position="138"/>
        <end position="215"/>
    </location>
</feature>
<dbReference type="PANTHER" id="PTHR46017:SF1">
    <property type="entry name" value="ALPHA-MANNOSIDASE 2C1"/>
    <property type="match status" value="1"/>
</dbReference>